<dbReference type="Pfam" id="PF05995">
    <property type="entry name" value="CDO_I"/>
    <property type="match status" value="1"/>
</dbReference>
<comment type="caution">
    <text evidence="6">The sequence shown here is derived from an EMBL/GenBank/DDBJ whole genome shotgun (WGS) entry which is preliminary data.</text>
</comment>
<dbReference type="GO" id="GO:0051213">
    <property type="term" value="F:dioxygenase activity"/>
    <property type="evidence" value="ECO:0007669"/>
    <property type="project" value="UniProtKB-KW"/>
</dbReference>
<protein>
    <submittedName>
        <fullName evidence="6">Cysteine dioxygenase</fullName>
    </submittedName>
</protein>
<keyword evidence="7" id="KW-1185">Reference proteome</keyword>
<evidence type="ECO:0000256" key="5">
    <source>
        <dbReference type="ARBA" id="ARBA00023004"/>
    </source>
</evidence>
<keyword evidence="3 6" id="KW-0223">Dioxygenase</keyword>
<dbReference type="InterPro" id="IPR011051">
    <property type="entry name" value="RmlC_Cupin_sf"/>
</dbReference>
<dbReference type="Proteomes" id="UP001523392">
    <property type="component" value="Unassembled WGS sequence"/>
</dbReference>
<reference evidence="6 7" key="1">
    <citation type="submission" date="2021-12" db="EMBL/GenBank/DDBJ databases">
        <title>Siccirubricoccus leaddurans sp. nov., a high concentration Zn2+ tolerance bacterium.</title>
        <authorList>
            <person name="Cao Y."/>
        </authorList>
    </citation>
    <scope>NUCLEOTIDE SEQUENCE [LARGE SCALE GENOMIC DNA]</scope>
    <source>
        <strain evidence="6 7">KC 17139</strain>
    </source>
</reference>
<dbReference type="SUPFAM" id="SSF51182">
    <property type="entry name" value="RmlC-like cupins"/>
    <property type="match status" value="1"/>
</dbReference>
<dbReference type="RefSeq" id="WP_252952207.1">
    <property type="nucleotide sequence ID" value="NZ_JAFIRR010000030.1"/>
</dbReference>
<keyword evidence="5" id="KW-0408">Iron</keyword>
<evidence type="ECO:0000256" key="1">
    <source>
        <dbReference type="ARBA" id="ARBA00006622"/>
    </source>
</evidence>
<dbReference type="InterPro" id="IPR010300">
    <property type="entry name" value="CDO_1"/>
</dbReference>
<organism evidence="6 7">
    <name type="scientific">Siccirubricoccus soli</name>
    <dbReference type="NCBI Taxonomy" id="2899147"/>
    <lineage>
        <taxon>Bacteria</taxon>
        <taxon>Pseudomonadati</taxon>
        <taxon>Pseudomonadota</taxon>
        <taxon>Alphaproteobacteria</taxon>
        <taxon>Acetobacterales</taxon>
        <taxon>Roseomonadaceae</taxon>
        <taxon>Siccirubricoccus</taxon>
    </lineage>
</organism>
<dbReference type="Gene3D" id="2.60.120.10">
    <property type="entry name" value="Jelly Rolls"/>
    <property type="match status" value="1"/>
</dbReference>
<dbReference type="CDD" id="cd10548">
    <property type="entry name" value="cupin_CDO"/>
    <property type="match status" value="1"/>
</dbReference>
<dbReference type="Gene3D" id="1.20.5.440">
    <property type="entry name" value="ATP synthase delta/epsilon subunit, C-terminal domain"/>
    <property type="match status" value="1"/>
</dbReference>
<keyword evidence="4" id="KW-0560">Oxidoreductase</keyword>
<evidence type="ECO:0000313" key="6">
    <source>
        <dbReference type="EMBL" id="MCO6415608.1"/>
    </source>
</evidence>
<sequence length="197" mass="21700">MAGVAKLRDFVRGMTRLAEAEAAEERWVAEGGALLGRLVAEDDWLPEDYAIPGPSYRQYLLHCDPLERFCVVSFVWGPGQKTPLHDHLVWGLVGMLRGSEISTPYLPGSPMQAGEKEVLTPGQVAAVSPQLGDLHVVENAYADRASISIHCYGGNIGAILRHTYDPATGTQKRFISGYTNRMVPNLWDRSLELRPAQ</sequence>
<evidence type="ECO:0000256" key="3">
    <source>
        <dbReference type="ARBA" id="ARBA00022964"/>
    </source>
</evidence>
<dbReference type="InterPro" id="IPR014710">
    <property type="entry name" value="RmlC-like_jellyroll"/>
</dbReference>
<proteinExistence type="inferred from homology"/>
<evidence type="ECO:0000256" key="2">
    <source>
        <dbReference type="ARBA" id="ARBA00022723"/>
    </source>
</evidence>
<name>A0ABT1D129_9PROT</name>
<accession>A0ABT1D129</accession>
<comment type="similarity">
    <text evidence="1">Belongs to the cysteine dioxygenase family.</text>
</comment>
<dbReference type="EMBL" id="JAFIRR010000030">
    <property type="protein sequence ID" value="MCO6415608.1"/>
    <property type="molecule type" value="Genomic_DNA"/>
</dbReference>
<evidence type="ECO:0000313" key="7">
    <source>
        <dbReference type="Proteomes" id="UP001523392"/>
    </source>
</evidence>
<keyword evidence="2" id="KW-0479">Metal-binding</keyword>
<evidence type="ECO:0000256" key="4">
    <source>
        <dbReference type="ARBA" id="ARBA00023002"/>
    </source>
</evidence>
<dbReference type="PANTHER" id="PTHR12918:SF1">
    <property type="entry name" value="CYSTEINE DIOXYGENASE TYPE 1"/>
    <property type="match status" value="1"/>
</dbReference>
<dbReference type="PANTHER" id="PTHR12918">
    <property type="entry name" value="CYSTEINE DIOXYGENASE"/>
    <property type="match status" value="1"/>
</dbReference>
<gene>
    <name evidence="6" type="ORF">JYK14_05370</name>
</gene>